<dbReference type="PANTHER" id="PTHR11986">
    <property type="entry name" value="AMINOTRANSFERASE CLASS III"/>
    <property type="match status" value="1"/>
</dbReference>
<evidence type="ECO:0000256" key="6">
    <source>
        <dbReference type="RuleBase" id="RU003560"/>
    </source>
</evidence>
<keyword evidence="4" id="KW-0808">Transferase</keyword>
<dbReference type="FunFam" id="3.40.640.10:FF:000013">
    <property type="entry name" value="4-aminobutyrate aminotransferase"/>
    <property type="match status" value="1"/>
</dbReference>
<dbReference type="PROSITE" id="PS00600">
    <property type="entry name" value="AA_TRANSFER_CLASS_3"/>
    <property type="match status" value="1"/>
</dbReference>
<dbReference type="InterPro" id="IPR004632">
    <property type="entry name" value="4NH2But_aminotransferase_bac"/>
</dbReference>
<comment type="similarity">
    <text evidence="2 6">Belongs to the class-III pyridoxal-phosphate-dependent aminotransferase family.</text>
</comment>
<organism evidence="7 8">
    <name type="scientific">Hydrogenophaga taeniospiralis CCUG 15921</name>
    <dbReference type="NCBI Taxonomy" id="1281780"/>
    <lineage>
        <taxon>Bacteria</taxon>
        <taxon>Pseudomonadati</taxon>
        <taxon>Pseudomonadota</taxon>
        <taxon>Betaproteobacteria</taxon>
        <taxon>Burkholderiales</taxon>
        <taxon>Comamonadaceae</taxon>
        <taxon>Hydrogenophaga</taxon>
    </lineage>
</organism>
<proteinExistence type="inferred from homology"/>
<dbReference type="SUPFAM" id="SSF53383">
    <property type="entry name" value="PLP-dependent transferases"/>
    <property type="match status" value="1"/>
</dbReference>
<reference evidence="7" key="1">
    <citation type="submission" date="2013-01" db="EMBL/GenBank/DDBJ databases">
        <title>Genome draft of Hydrogenophaga taeniospiralis 2K1.</title>
        <authorList>
            <person name="Gomila M."/>
            <person name="Lalucat J."/>
        </authorList>
    </citation>
    <scope>NUCLEOTIDE SEQUENCE</scope>
    <source>
        <strain evidence="7">CCUG 15921</strain>
    </source>
</reference>
<gene>
    <name evidence="7" type="ORF">H010_17064</name>
</gene>
<dbReference type="PIRSF" id="PIRSF000521">
    <property type="entry name" value="Transaminase_4ab_Lys_Orn"/>
    <property type="match status" value="1"/>
</dbReference>
<evidence type="ECO:0000256" key="3">
    <source>
        <dbReference type="ARBA" id="ARBA00022576"/>
    </source>
</evidence>
<dbReference type="GO" id="GO:0034386">
    <property type="term" value="F:4-aminobutyrate:2-oxoglutarate transaminase activity"/>
    <property type="evidence" value="ECO:0007669"/>
    <property type="project" value="InterPro"/>
</dbReference>
<dbReference type="GO" id="GO:0009448">
    <property type="term" value="P:gamma-aminobutyric acid metabolic process"/>
    <property type="evidence" value="ECO:0007669"/>
    <property type="project" value="InterPro"/>
</dbReference>
<dbReference type="InterPro" id="IPR015422">
    <property type="entry name" value="PyrdxlP-dep_Trfase_small"/>
</dbReference>
<evidence type="ECO:0000256" key="1">
    <source>
        <dbReference type="ARBA" id="ARBA00001933"/>
    </source>
</evidence>
<dbReference type="InterPro" id="IPR050103">
    <property type="entry name" value="Class-III_PLP-dep_AT"/>
</dbReference>
<dbReference type="NCBIfam" id="TIGR00700">
    <property type="entry name" value="GABAtrnsam"/>
    <property type="match status" value="1"/>
</dbReference>
<dbReference type="InterPro" id="IPR015424">
    <property type="entry name" value="PyrdxlP-dep_Trfase"/>
</dbReference>
<accession>A0A9X4NSD8</accession>
<evidence type="ECO:0000256" key="5">
    <source>
        <dbReference type="ARBA" id="ARBA00022898"/>
    </source>
</evidence>
<dbReference type="GO" id="GO:0042802">
    <property type="term" value="F:identical protein binding"/>
    <property type="evidence" value="ECO:0007669"/>
    <property type="project" value="TreeGrafter"/>
</dbReference>
<keyword evidence="8" id="KW-1185">Reference proteome</keyword>
<dbReference type="EMBL" id="AOGK01000015">
    <property type="protein sequence ID" value="MDG5976975.1"/>
    <property type="molecule type" value="Genomic_DNA"/>
</dbReference>
<dbReference type="RefSeq" id="WP_279338535.1">
    <property type="nucleotide sequence ID" value="NZ_AOGK01000015.1"/>
</dbReference>
<protein>
    <submittedName>
        <fullName evidence="7">4-aminobutyrate aminotransferase</fullName>
    </submittedName>
</protein>
<dbReference type="AlphaFoldDB" id="A0A9X4NSD8"/>
<keyword evidence="5 6" id="KW-0663">Pyridoxal phosphate</keyword>
<dbReference type="InterPro" id="IPR005814">
    <property type="entry name" value="Aminotrans_3"/>
</dbReference>
<evidence type="ECO:0000256" key="2">
    <source>
        <dbReference type="ARBA" id="ARBA00008954"/>
    </source>
</evidence>
<dbReference type="Gene3D" id="3.40.640.10">
    <property type="entry name" value="Type I PLP-dependent aspartate aminotransferase-like (Major domain)"/>
    <property type="match status" value="1"/>
</dbReference>
<evidence type="ECO:0000256" key="4">
    <source>
        <dbReference type="ARBA" id="ARBA00022679"/>
    </source>
</evidence>
<dbReference type="Pfam" id="PF00202">
    <property type="entry name" value="Aminotran_3"/>
    <property type="match status" value="1"/>
</dbReference>
<keyword evidence="3 7" id="KW-0032">Aminotransferase</keyword>
<dbReference type="Gene3D" id="3.90.1150.10">
    <property type="entry name" value="Aspartate Aminotransferase, domain 1"/>
    <property type="match status" value="1"/>
</dbReference>
<evidence type="ECO:0000313" key="8">
    <source>
        <dbReference type="Proteomes" id="UP001152876"/>
    </source>
</evidence>
<dbReference type="InterPro" id="IPR049704">
    <property type="entry name" value="Aminotrans_3_PPA_site"/>
</dbReference>
<comment type="cofactor">
    <cofactor evidence="1">
        <name>pyridoxal 5'-phosphate</name>
        <dbReference type="ChEBI" id="CHEBI:597326"/>
    </cofactor>
</comment>
<dbReference type="CDD" id="cd00610">
    <property type="entry name" value="OAT_like"/>
    <property type="match status" value="1"/>
</dbReference>
<name>A0A9X4NSD8_9BURK</name>
<comment type="caution">
    <text evidence="7">The sequence shown here is derived from an EMBL/GenBank/DDBJ whole genome shotgun (WGS) entry which is preliminary data.</text>
</comment>
<sequence>MQRESQATNAMLMARRQAAIPRGVGQSHAIFIAKGENAEVWDVEGRRYIDFAGGIAVLNTGHRNPAVIEAVKAQLDQYTHTCFQVLAYEPYVELAERLNAKAPGDFAKKTLFLTTGAEAVENAIKIARAHTGRAGVIAFTGGYHGRTLMTLGLTGKVAPYKTGFGPFPGEIFHARFPNALHGVSVQDAIDSVEQIFKNDIEARRVAAIIIEPVQGEGGFNVAPPELMQRLRALCDQHGILLVCDEVQTGAGRTGTWFACEQTGVAPDLITLAKSMAGGFPISAVVGRAEVMDAPAAGGLGGTYAGSPLACAAALAVLDEFEKHDLLQRSRDVGQRITASLQALAKKHKCIADVRGLGAMVAMELCKNGDPHQPDADLTKALAAEATKRGLVILTCGTYGNVVRILVPLTVSDAVLDEGLAIIGASLEAAWRDEPTLPARSRACACSTSRACSPAPGPASCWPTMAPKC</sequence>
<dbReference type="PANTHER" id="PTHR11986:SF58">
    <property type="entry name" value="LEUCINE_METHIONINE RACEMASE"/>
    <property type="match status" value="1"/>
</dbReference>
<evidence type="ECO:0000313" key="7">
    <source>
        <dbReference type="EMBL" id="MDG5976975.1"/>
    </source>
</evidence>
<dbReference type="GO" id="GO:0030170">
    <property type="term" value="F:pyridoxal phosphate binding"/>
    <property type="evidence" value="ECO:0007669"/>
    <property type="project" value="InterPro"/>
</dbReference>
<dbReference type="Proteomes" id="UP001152876">
    <property type="component" value="Unassembled WGS sequence"/>
</dbReference>
<dbReference type="InterPro" id="IPR015421">
    <property type="entry name" value="PyrdxlP-dep_Trfase_major"/>
</dbReference>